<dbReference type="InterPro" id="IPR036388">
    <property type="entry name" value="WH-like_DNA-bd_sf"/>
</dbReference>
<accession>A0A0S4SQ78</accession>
<dbReference type="Pfam" id="PF04545">
    <property type="entry name" value="Sigma70_r4"/>
    <property type="match status" value="1"/>
</dbReference>
<comment type="caution">
    <text evidence="2">The sequence shown here is derived from an EMBL/GenBank/DDBJ whole genome shotgun (WGS) entry which is preliminary data.</text>
</comment>
<dbReference type="AlphaFoldDB" id="A0A0S4SQ78"/>
<keyword evidence="3" id="KW-1185">Reference proteome</keyword>
<dbReference type="InterPro" id="IPR050239">
    <property type="entry name" value="Sigma-70_RNA_pol_init_factors"/>
</dbReference>
<feature type="domain" description="RNA polymerase sigma-70" evidence="1">
    <location>
        <begin position="5"/>
        <end position="31"/>
    </location>
</feature>
<dbReference type="GO" id="GO:0006352">
    <property type="term" value="P:DNA-templated transcription initiation"/>
    <property type="evidence" value="ECO:0007669"/>
    <property type="project" value="InterPro"/>
</dbReference>
<dbReference type="PRINTS" id="PR00046">
    <property type="entry name" value="SIGMA70FCT"/>
</dbReference>
<proteinExistence type="predicted"/>
<dbReference type="PROSITE" id="PS00716">
    <property type="entry name" value="SIGMA70_2"/>
    <property type="match status" value="1"/>
</dbReference>
<organism evidence="2 3">
    <name type="scientific">Campylobacter hyointestinalis subsp. hyointestinalis</name>
    <dbReference type="NCBI Taxonomy" id="91352"/>
    <lineage>
        <taxon>Bacteria</taxon>
        <taxon>Pseudomonadati</taxon>
        <taxon>Campylobacterota</taxon>
        <taxon>Epsilonproteobacteria</taxon>
        <taxon>Campylobacterales</taxon>
        <taxon>Campylobacteraceae</taxon>
        <taxon>Campylobacter</taxon>
    </lineage>
</organism>
<reference evidence="2 3" key="1">
    <citation type="submission" date="2015-11" db="EMBL/GenBank/DDBJ databases">
        <authorList>
            <consortium name="Pathogen Informatics"/>
        </authorList>
    </citation>
    <scope>NUCLEOTIDE SEQUENCE [LARGE SCALE GENOMIC DNA]</scope>
    <source>
        <strain evidence="2 3">006A-0059</strain>
    </source>
</reference>
<dbReference type="Proteomes" id="UP000052237">
    <property type="component" value="Unassembled WGS sequence"/>
</dbReference>
<dbReference type="Gene3D" id="1.10.10.10">
    <property type="entry name" value="Winged helix-like DNA-binding domain superfamily/Winged helix DNA-binding domain"/>
    <property type="match status" value="1"/>
</dbReference>
<dbReference type="InterPro" id="IPR013324">
    <property type="entry name" value="RNA_pol_sigma_r3/r4-like"/>
</dbReference>
<evidence type="ECO:0000313" key="2">
    <source>
        <dbReference type="EMBL" id="CUU88136.1"/>
    </source>
</evidence>
<dbReference type="GO" id="GO:0003700">
    <property type="term" value="F:DNA-binding transcription factor activity"/>
    <property type="evidence" value="ECO:0007669"/>
    <property type="project" value="InterPro"/>
</dbReference>
<name>A0A0S4SQ78_CAMHY</name>
<dbReference type="PANTHER" id="PTHR30603:SF60">
    <property type="entry name" value="RNA POLYMERASE SIGMA FACTOR RPOD"/>
    <property type="match status" value="1"/>
</dbReference>
<gene>
    <name evidence="2" type="primary">rpoD_2</name>
    <name evidence="2" type="ORF">ERS686654_01851</name>
</gene>
<protein>
    <submittedName>
        <fullName evidence="2">RNA polymerase sigma70</fullName>
    </submittedName>
</protein>
<evidence type="ECO:0000313" key="3">
    <source>
        <dbReference type="Proteomes" id="UP000052237"/>
    </source>
</evidence>
<dbReference type="EMBL" id="FAVB01000005">
    <property type="protein sequence ID" value="CUU88136.1"/>
    <property type="molecule type" value="Genomic_DNA"/>
</dbReference>
<dbReference type="PANTHER" id="PTHR30603">
    <property type="entry name" value="RNA POLYMERASE SIGMA FACTOR RPO"/>
    <property type="match status" value="1"/>
</dbReference>
<evidence type="ECO:0000259" key="1">
    <source>
        <dbReference type="PROSITE" id="PS00716"/>
    </source>
</evidence>
<dbReference type="InterPro" id="IPR000943">
    <property type="entry name" value="RNA_pol_sigma70"/>
</dbReference>
<dbReference type="InterPro" id="IPR007630">
    <property type="entry name" value="RNA_pol_sigma70_r4"/>
</dbReference>
<sequence>MSGYTLEEIAQMLGVSRERVRQIEISALKKLKHPKNRQKWAAIMDLLNEISKENAKRSNGE</sequence>
<dbReference type="SUPFAM" id="SSF88659">
    <property type="entry name" value="Sigma3 and sigma4 domains of RNA polymerase sigma factors"/>
    <property type="match status" value="1"/>
</dbReference>